<organism evidence="1 2">
    <name type="scientific">Durusdinium trenchii</name>
    <dbReference type="NCBI Taxonomy" id="1381693"/>
    <lineage>
        <taxon>Eukaryota</taxon>
        <taxon>Sar</taxon>
        <taxon>Alveolata</taxon>
        <taxon>Dinophyceae</taxon>
        <taxon>Suessiales</taxon>
        <taxon>Symbiodiniaceae</taxon>
        <taxon>Durusdinium</taxon>
    </lineage>
</organism>
<dbReference type="EMBL" id="CAXAMM010030086">
    <property type="protein sequence ID" value="CAK9065921.1"/>
    <property type="molecule type" value="Genomic_DNA"/>
</dbReference>
<protein>
    <submittedName>
        <fullName evidence="1">Uncharacterized protein</fullName>
    </submittedName>
</protein>
<dbReference type="Proteomes" id="UP001642464">
    <property type="component" value="Unassembled WGS sequence"/>
</dbReference>
<evidence type="ECO:0000313" key="2">
    <source>
        <dbReference type="Proteomes" id="UP001642464"/>
    </source>
</evidence>
<accession>A0ABP0NQ51</accession>
<comment type="caution">
    <text evidence="1">The sequence shown here is derived from an EMBL/GenBank/DDBJ whole genome shotgun (WGS) entry which is preliminary data.</text>
</comment>
<proteinExistence type="predicted"/>
<evidence type="ECO:0000313" key="1">
    <source>
        <dbReference type="EMBL" id="CAK9065921.1"/>
    </source>
</evidence>
<reference evidence="1 2" key="1">
    <citation type="submission" date="2024-02" db="EMBL/GenBank/DDBJ databases">
        <authorList>
            <person name="Chen Y."/>
            <person name="Shah S."/>
            <person name="Dougan E. K."/>
            <person name="Thang M."/>
            <person name="Chan C."/>
        </authorList>
    </citation>
    <scope>NUCLEOTIDE SEQUENCE [LARGE SCALE GENOMIC DNA]</scope>
</reference>
<feature type="non-terminal residue" evidence="1">
    <location>
        <position position="1"/>
    </location>
</feature>
<feature type="non-terminal residue" evidence="1">
    <location>
        <position position="121"/>
    </location>
</feature>
<name>A0ABP0NQ51_9DINO</name>
<keyword evidence="2" id="KW-1185">Reference proteome</keyword>
<sequence>QHWLQCSQRHDEQQRRAEKEGFAGVGLMAELVPVGKHAAAPMMLAQPCVTLGGLSPIAFQVLRGDSLPMLCRTTSRASNDLVRGLIDQNEYLEDTHGFMSEFIERQKDRIEQLENQVKTLR</sequence>
<gene>
    <name evidence="1" type="ORF">SCF082_LOCUS33644</name>
</gene>